<dbReference type="RefSeq" id="WP_203004259.1">
    <property type="nucleotide sequence ID" value="NZ_JADWYU010000203.1"/>
</dbReference>
<dbReference type="Gene3D" id="3.40.50.720">
    <property type="entry name" value="NAD(P)-binding Rossmann-like Domain"/>
    <property type="match status" value="1"/>
</dbReference>
<evidence type="ECO:0000313" key="5">
    <source>
        <dbReference type="EMBL" id="MBL7628207.1"/>
    </source>
</evidence>
<evidence type="ECO:0000259" key="4">
    <source>
        <dbReference type="Pfam" id="PF19328"/>
    </source>
</evidence>
<evidence type="ECO:0000313" key="6">
    <source>
        <dbReference type="Proteomes" id="UP000604475"/>
    </source>
</evidence>
<feature type="domain" description="2,4-diaminopentanoate dehydrogenase C-terminal" evidence="4">
    <location>
        <begin position="148"/>
        <end position="346"/>
    </location>
</feature>
<reference evidence="5" key="1">
    <citation type="submission" date="2020-12" db="EMBL/GenBank/DDBJ databases">
        <title>Genomic characterization of non-nitrogen-fixing Frankia strains.</title>
        <authorList>
            <person name="Carlos-Shanley C."/>
            <person name="Guerra T."/>
            <person name="Hahn D."/>
        </authorList>
    </citation>
    <scope>NUCLEOTIDE SEQUENCE</scope>
    <source>
        <strain evidence="5">CN6</strain>
    </source>
</reference>
<evidence type="ECO:0000256" key="2">
    <source>
        <dbReference type="ARBA" id="ARBA00023002"/>
    </source>
</evidence>
<organism evidence="5 6">
    <name type="scientific">Frankia nepalensis</name>
    <dbReference type="NCBI Taxonomy" id="1836974"/>
    <lineage>
        <taxon>Bacteria</taxon>
        <taxon>Bacillati</taxon>
        <taxon>Actinomycetota</taxon>
        <taxon>Actinomycetes</taxon>
        <taxon>Frankiales</taxon>
        <taxon>Frankiaceae</taxon>
        <taxon>Frankia</taxon>
    </lineage>
</organism>
<proteinExistence type="predicted"/>
<comment type="caution">
    <text evidence="5">The sequence shown here is derived from an EMBL/GenBank/DDBJ whole genome shotgun (WGS) entry which is preliminary data.</text>
</comment>
<dbReference type="Pfam" id="PF01113">
    <property type="entry name" value="DapB_N"/>
    <property type="match status" value="1"/>
</dbReference>
<dbReference type="GO" id="GO:0009089">
    <property type="term" value="P:lysine biosynthetic process via diaminopimelate"/>
    <property type="evidence" value="ECO:0007669"/>
    <property type="project" value="InterPro"/>
</dbReference>
<evidence type="ECO:0000256" key="1">
    <source>
        <dbReference type="ARBA" id="ARBA00022857"/>
    </source>
</evidence>
<sequence>MKYPVIVWGTGFVGKRVIRELVDHPVFELVGVIVSDPAKEGRDAGEIAGIGPIGVTATRDAAAVLGRGAAAVAYFGPTAAYAAQNIANMSLALRAGVNVVSTAMTPLVYPPACSEDLTRELAAACAEGATSCFTTGIDPGFANDLFPMTLMGLTGRVDSVRIQEILDYSTYTGDYSPMGLGEPVETQALLEIPELLIFGWGHTIPMIADAIGVKLEKIDTIWEKWATPEPIVFPHGRVETGHTAAVRFEIRGWADGEPRIVVEHCNRITHAAAPDWPRPKMVDNDAYRVTIKGSPNIEQETAFRAFDSGDPNEAGCLANGMRAVNAIPAVVDAAPGLLSALDLPLVPGFGAMRAAAGR</sequence>
<evidence type="ECO:0000259" key="3">
    <source>
        <dbReference type="Pfam" id="PF01113"/>
    </source>
</evidence>
<dbReference type="CDD" id="cd24146">
    <property type="entry name" value="nat-AmDH_N_like"/>
    <property type="match status" value="1"/>
</dbReference>
<dbReference type="GO" id="GO:0008839">
    <property type="term" value="F:4-hydroxy-tetrahydrodipicolinate reductase"/>
    <property type="evidence" value="ECO:0007669"/>
    <property type="project" value="InterPro"/>
</dbReference>
<dbReference type="InterPro" id="IPR045760">
    <property type="entry name" value="DAP_DH_C"/>
</dbReference>
<protein>
    <submittedName>
        <fullName evidence="5">Dihydrodipicolinate reductase</fullName>
    </submittedName>
</protein>
<dbReference type="Pfam" id="PF19328">
    <property type="entry name" value="DAP_DH_C"/>
    <property type="match status" value="1"/>
</dbReference>
<dbReference type="AlphaFoldDB" id="A0A937RDE5"/>
<accession>A0A937RDE5</accession>
<dbReference type="Proteomes" id="UP000604475">
    <property type="component" value="Unassembled WGS sequence"/>
</dbReference>
<name>A0A937RDE5_9ACTN</name>
<dbReference type="EMBL" id="JAEACQ010000176">
    <property type="protein sequence ID" value="MBL7628207.1"/>
    <property type="molecule type" value="Genomic_DNA"/>
</dbReference>
<feature type="domain" description="Dihydrodipicolinate reductase N-terminal" evidence="3">
    <location>
        <begin position="5"/>
        <end position="100"/>
    </location>
</feature>
<dbReference type="InterPro" id="IPR036291">
    <property type="entry name" value="NAD(P)-bd_dom_sf"/>
</dbReference>
<keyword evidence="6" id="KW-1185">Reference proteome</keyword>
<dbReference type="SUPFAM" id="SSF51735">
    <property type="entry name" value="NAD(P)-binding Rossmann-fold domains"/>
    <property type="match status" value="1"/>
</dbReference>
<keyword evidence="2" id="KW-0560">Oxidoreductase</keyword>
<dbReference type="InterPro" id="IPR000846">
    <property type="entry name" value="DapB_N"/>
</dbReference>
<keyword evidence="1" id="KW-0521">NADP</keyword>
<gene>
    <name evidence="5" type="ORF">I7412_13820</name>
</gene>